<evidence type="ECO:0000313" key="1">
    <source>
        <dbReference type="EMBL" id="OGY59386.1"/>
    </source>
</evidence>
<dbReference type="Proteomes" id="UP000178744">
    <property type="component" value="Unassembled WGS sequence"/>
</dbReference>
<evidence type="ECO:0000313" key="2">
    <source>
        <dbReference type="Proteomes" id="UP000178744"/>
    </source>
</evidence>
<proteinExistence type="predicted"/>
<name>A0A1G1Z5S8_9BACT</name>
<dbReference type="Gene3D" id="3.40.50.1000">
    <property type="entry name" value="HAD superfamily/HAD-like"/>
    <property type="match status" value="1"/>
</dbReference>
<dbReference type="InterPro" id="IPR023214">
    <property type="entry name" value="HAD_sf"/>
</dbReference>
<dbReference type="Pfam" id="PF00702">
    <property type="entry name" value="Hydrolase"/>
    <property type="match status" value="1"/>
</dbReference>
<dbReference type="PANTHER" id="PTHR43611">
    <property type="entry name" value="ALPHA-D-GLUCOSE 1-PHOSPHATE PHOSPHATASE"/>
    <property type="match status" value="1"/>
</dbReference>
<accession>A0A1G1Z5S8</accession>
<dbReference type="PANTHER" id="PTHR43611:SF3">
    <property type="entry name" value="FLAVIN MONONUCLEOTIDE HYDROLASE 1, CHLOROPLATIC"/>
    <property type="match status" value="1"/>
</dbReference>
<dbReference type="SUPFAM" id="SSF56784">
    <property type="entry name" value="HAD-like"/>
    <property type="match status" value="1"/>
</dbReference>
<evidence type="ECO:0008006" key="3">
    <source>
        <dbReference type="Google" id="ProtNLM"/>
    </source>
</evidence>
<protein>
    <recommendedName>
        <fullName evidence="3">Haloacid dehalogenase</fullName>
    </recommendedName>
</protein>
<dbReference type="STRING" id="1797690.A3B23_03800"/>
<gene>
    <name evidence="1" type="ORF">A3B23_03800</name>
</gene>
<dbReference type="SFLD" id="SFLDG01129">
    <property type="entry name" value="C1.5:_HAD__Beta-PGM__Phosphata"/>
    <property type="match status" value="1"/>
</dbReference>
<sequence length="199" mass="21435">MQYKALVFDFFGVLSSEVAPAWFQDHVAGTDLGALKDSYVSPADKGMVSAEKLFDQLSGLSGVPAAKIPEQWLGLVRINAELLSFIRESLAGKYKLGILTNVVSAFFREALLRHPLINAFDAIVVSSEIGHAKPEPEAYTAILKALAVKPHEALMIDDNPENVAGAKAAGMGGILFTSTEQLRRDLRRNSAPGQLSLTP</sequence>
<dbReference type="InterPro" id="IPR006439">
    <property type="entry name" value="HAD-SF_hydro_IA"/>
</dbReference>
<organism evidence="1 2">
    <name type="scientific">Candidatus Colwellbacteria bacterium RIFCSPLOWO2_01_FULL_48_10</name>
    <dbReference type="NCBI Taxonomy" id="1797690"/>
    <lineage>
        <taxon>Bacteria</taxon>
        <taxon>Candidatus Colwelliibacteriota</taxon>
    </lineage>
</organism>
<dbReference type="AlphaFoldDB" id="A0A1G1Z5S8"/>
<comment type="caution">
    <text evidence="1">The sequence shown here is derived from an EMBL/GenBank/DDBJ whole genome shotgun (WGS) entry which is preliminary data.</text>
</comment>
<dbReference type="NCBIfam" id="TIGR01549">
    <property type="entry name" value="HAD-SF-IA-v1"/>
    <property type="match status" value="1"/>
</dbReference>
<dbReference type="InterPro" id="IPR036412">
    <property type="entry name" value="HAD-like_sf"/>
</dbReference>
<dbReference type="NCBIfam" id="TIGR01509">
    <property type="entry name" value="HAD-SF-IA-v3"/>
    <property type="match status" value="1"/>
</dbReference>
<dbReference type="EMBL" id="MHIY01000025">
    <property type="protein sequence ID" value="OGY59386.1"/>
    <property type="molecule type" value="Genomic_DNA"/>
</dbReference>
<reference evidence="1 2" key="1">
    <citation type="journal article" date="2016" name="Nat. Commun.">
        <title>Thousands of microbial genomes shed light on interconnected biogeochemical processes in an aquifer system.</title>
        <authorList>
            <person name="Anantharaman K."/>
            <person name="Brown C.T."/>
            <person name="Hug L.A."/>
            <person name="Sharon I."/>
            <person name="Castelle C.J."/>
            <person name="Probst A.J."/>
            <person name="Thomas B.C."/>
            <person name="Singh A."/>
            <person name="Wilkins M.J."/>
            <person name="Karaoz U."/>
            <person name="Brodie E.L."/>
            <person name="Williams K.H."/>
            <person name="Hubbard S.S."/>
            <person name="Banfield J.F."/>
        </authorList>
    </citation>
    <scope>NUCLEOTIDE SEQUENCE [LARGE SCALE GENOMIC DNA]</scope>
</reference>
<dbReference type="SFLD" id="SFLDS00003">
    <property type="entry name" value="Haloacid_Dehalogenase"/>
    <property type="match status" value="1"/>
</dbReference>
<dbReference type="PRINTS" id="PR00413">
    <property type="entry name" value="HADHALOGNASE"/>
</dbReference>